<dbReference type="InterPro" id="IPR000182">
    <property type="entry name" value="GNAT_dom"/>
</dbReference>
<evidence type="ECO:0000313" key="2">
    <source>
        <dbReference type="EMBL" id="XBH02018.1"/>
    </source>
</evidence>
<protein>
    <submittedName>
        <fullName evidence="2">N-acetyltransferase</fullName>
        <ecNumber evidence="2">2.3.1.-</ecNumber>
    </submittedName>
</protein>
<organism evidence="2">
    <name type="scientific">Singulisphaera sp. Ch08</name>
    <dbReference type="NCBI Taxonomy" id="3120278"/>
    <lineage>
        <taxon>Bacteria</taxon>
        <taxon>Pseudomonadati</taxon>
        <taxon>Planctomycetota</taxon>
        <taxon>Planctomycetia</taxon>
        <taxon>Isosphaerales</taxon>
        <taxon>Isosphaeraceae</taxon>
        <taxon>Singulisphaera</taxon>
    </lineage>
</organism>
<reference evidence="2" key="1">
    <citation type="submission" date="2024-05" db="EMBL/GenBank/DDBJ databases">
        <title>Planctomycetes of the genus Singulisphaera possess chitinolytic capabilities.</title>
        <authorList>
            <person name="Ivanova A."/>
        </authorList>
    </citation>
    <scope>NUCLEOTIDE SEQUENCE</scope>
    <source>
        <strain evidence="2">Ch08T</strain>
    </source>
</reference>
<dbReference type="EC" id="2.3.1.-" evidence="2"/>
<dbReference type="Gene3D" id="3.40.630.30">
    <property type="match status" value="1"/>
</dbReference>
<keyword evidence="2" id="KW-0808">Transferase</keyword>
<proteinExistence type="predicted"/>
<dbReference type="PROSITE" id="PS51186">
    <property type="entry name" value="GNAT"/>
    <property type="match status" value="1"/>
</dbReference>
<dbReference type="EMBL" id="CP155447">
    <property type="protein sequence ID" value="XBH02018.1"/>
    <property type="molecule type" value="Genomic_DNA"/>
</dbReference>
<keyword evidence="2" id="KW-0012">Acyltransferase</keyword>
<dbReference type="GO" id="GO:0016747">
    <property type="term" value="F:acyltransferase activity, transferring groups other than amino-acyl groups"/>
    <property type="evidence" value="ECO:0007669"/>
    <property type="project" value="InterPro"/>
</dbReference>
<feature type="domain" description="N-acetyltransferase" evidence="1">
    <location>
        <begin position="8"/>
        <end position="153"/>
    </location>
</feature>
<name>A0AAU7C9D4_9BACT</name>
<dbReference type="InterPro" id="IPR016181">
    <property type="entry name" value="Acyl_CoA_acyltransferase"/>
</dbReference>
<evidence type="ECO:0000259" key="1">
    <source>
        <dbReference type="PROSITE" id="PS51186"/>
    </source>
</evidence>
<dbReference type="SUPFAM" id="SSF55729">
    <property type="entry name" value="Acyl-CoA N-acyltransferases (Nat)"/>
    <property type="match status" value="1"/>
</dbReference>
<dbReference type="Pfam" id="PF13527">
    <property type="entry name" value="Acetyltransf_9"/>
    <property type="match status" value="1"/>
</dbReference>
<sequence>MGNQGVENRIRPEAPGDDAAIREVNRLAFGEEGEARLVDALRDGGHVRVSLVAEVAGRVVGHILFSDLSIVTPQGVVEALALAPMAVVPDRQRQGIGSALVREGLRACTEAGHRIVVVLGHPEFYPRFGFKAGSAEPLQSPYAGPAFMALELVPGALGGVEGEVCYSPPFGDI</sequence>
<dbReference type="CDD" id="cd04301">
    <property type="entry name" value="NAT_SF"/>
    <property type="match status" value="1"/>
</dbReference>
<gene>
    <name evidence="2" type="ORF">V5E97_27285</name>
</gene>
<dbReference type="AlphaFoldDB" id="A0AAU7C9D4"/>
<accession>A0AAU7C9D4</accession>
<dbReference type="RefSeq" id="WP_406694762.1">
    <property type="nucleotide sequence ID" value="NZ_CP155447.1"/>
</dbReference>